<reference evidence="2" key="1">
    <citation type="journal article" date="2013" name="J. Antibiot.">
        <title>Identification of the incednine biosynthetic gene cluster: characterization of novel beta-glutamate-beta-decarboxylase IdnL3.</title>
        <authorList>
            <person name="Takaishi M."/>
            <person name="Kudo F."/>
            <person name="Eguchi T."/>
        </authorList>
    </citation>
    <scope>NUCLEOTIDE SEQUENCE</scope>
    <source>
        <strain evidence="2">ML694-90F3</strain>
    </source>
</reference>
<evidence type="ECO:0000313" key="2">
    <source>
        <dbReference type="EMBL" id="BAP34753.1"/>
    </source>
</evidence>
<dbReference type="Gene3D" id="1.25.40.10">
    <property type="entry name" value="Tetratricopeptide repeat domain"/>
    <property type="match status" value="1"/>
</dbReference>
<dbReference type="SUPFAM" id="SSF48452">
    <property type="entry name" value="TPR-like"/>
    <property type="match status" value="1"/>
</dbReference>
<accession>A0A077KV21</accession>
<sequence length="367" mass="39283">MKVCRSSGTSLPRRHDPTAGALRSPVLRRITPPLATRQEDPVKRRHFLAAGPVGALAASGAVPAVAVPRHVDPQYVSHFSRQLARHVAVDMFLDARGLIRTVTGQYELITGLARAADRSVGDDLTRVGAAYAVLAGWLHQDVGEWASARSWHSAALVDAQTVADPDLHAYTLANSSYLQVEMGDGRAAVGLCDRGLALSGVPPIARMQLMYQQAHGYSVVGDRAAVDRLLDAAEATARTGPEQPPAPWGRTAAGTNPLFFDIQRATCYGRLGLHAQAQRLWDRVTASVPDSARRRAGIYLARQATSHAALGDPDHALGLAAESARIAAETGSARHRQELEVLRRTMVPWATGPRAEQLAHAFSPISG</sequence>
<protein>
    <recommendedName>
        <fullName evidence="3">Twin-arginine translocation pathway signal</fullName>
    </recommendedName>
</protein>
<proteinExistence type="predicted"/>
<evidence type="ECO:0008006" key="3">
    <source>
        <dbReference type="Google" id="ProtNLM"/>
    </source>
</evidence>
<organism evidence="2">
    <name type="scientific">Streptomyces sp. ML694-90F3</name>
    <dbReference type="NCBI Taxonomy" id="1265536"/>
    <lineage>
        <taxon>Bacteria</taxon>
        <taxon>Bacillati</taxon>
        <taxon>Actinomycetota</taxon>
        <taxon>Actinomycetes</taxon>
        <taxon>Kitasatosporales</taxon>
        <taxon>Streptomycetaceae</taxon>
        <taxon>Streptomyces</taxon>
    </lineage>
</organism>
<dbReference type="AlphaFoldDB" id="A0A077KV21"/>
<dbReference type="EMBL" id="AB767280">
    <property type="protein sequence ID" value="BAP34753.1"/>
    <property type="molecule type" value="Genomic_DNA"/>
</dbReference>
<name>A0A077KV21_9ACTN</name>
<dbReference type="InterPro" id="IPR011990">
    <property type="entry name" value="TPR-like_helical_dom_sf"/>
</dbReference>
<evidence type="ECO:0000256" key="1">
    <source>
        <dbReference type="SAM" id="MobiDB-lite"/>
    </source>
</evidence>
<feature type="compositionally biased region" description="Polar residues" evidence="1">
    <location>
        <begin position="1"/>
        <end position="10"/>
    </location>
</feature>
<feature type="region of interest" description="Disordered" evidence="1">
    <location>
        <begin position="1"/>
        <end position="20"/>
    </location>
</feature>